<evidence type="ECO:0000256" key="5">
    <source>
        <dbReference type="ARBA" id="ARBA00022692"/>
    </source>
</evidence>
<keyword evidence="12" id="KW-1185">Reference proteome</keyword>
<evidence type="ECO:0000313" key="12">
    <source>
        <dbReference type="Proteomes" id="UP000198935"/>
    </source>
</evidence>
<keyword evidence="5 9" id="KW-0812">Transmembrane</keyword>
<dbReference type="Pfam" id="PF02518">
    <property type="entry name" value="HATPase_c"/>
    <property type="match status" value="1"/>
</dbReference>
<evidence type="ECO:0000256" key="7">
    <source>
        <dbReference type="ARBA" id="ARBA00022989"/>
    </source>
</evidence>
<evidence type="ECO:0000256" key="8">
    <source>
        <dbReference type="ARBA" id="ARBA00023136"/>
    </source>
</evidence>
<dbReference type="GO" id="GO:0005886">
    <property type="term" value="C:plasma membrane"/>
    <property type="evidence" value="ECO:0007669"/>
    <property type="project" value="UniProtKB-SubCell"/>
</dbReference>
<keyword evidence="7 9" id="KW-1133">Transmembrane helix</keyword>
<dbReference type="InterPro" id="IPR050640">
    <property type="entry name" value="Bact_2-comp_sensor_kinase"/>
</dbReference>
<feature type="transmembrane region" description="Helical" evidence="9">
    <location>
        <begin position="306"/>
        <end position="324"/>
    </location>
</feature>
<dbReference type="STRING" id="1503961.SAMN05421736_11744"/>
<keyword evidence="8 9" id="KW-0472">Membrane</keyword>
<dbReference type="Gene3D" id="3.30.565.10">
    <property type="entry name" value="Histidine kinase-like ATPase, C-terminal domain"/>
    <property type="match status" value="1"/>
</dbReference>
<sequence>MHQRVSSLLSSLSFRAKVIAASFICIALPAVLTLFIYSYLTRDAVEEQAFMNLSRELELVNGNVVKLLEDMLYVLNFVQIDSELNSIFKNIVYNESYDELKDDYERFTDHSKVMKTIDNITLLGEKFYVTILLTEGSFYTNYPVSDYNPVEMFYEEWFQAIDNVEGYESVWIGTHPTIYQSEIENNPYQISAARTLRNQNSDIYGYVIVSIMENKVNQLFDSSVGKEEVLLVDSSGRILSHRDQDRIGTEFSYGKNSFGRREIVHGAETDYLLAEQTISFTGWRLLSFIPYKDAVHNIHAIFNKAFFIQIFSFIVFFLLLAYLLNTLTKPLMKFSHVAAAVQRGSLEVRSQIRSKDEIGRLSTSFDNMLDRVNEMIEEIKASELKKRRAEFAMLQAQINPHFLFNILNSIRMKVLKKGDRENAEIISTLSKLLRMTINKDRGTIAIHEEIEIVIDYVRLMNMRLREKVLFQADVAPDVYLEKIPRLILQPIIENAIIHGFHQGPGTIRLHAYKSGNENIIHIEDDGQGMADETLQSLKQAIVSSTSVRENDMKNSGFSSIGLTNVYERLVLTYGEAFRMDVDSKEGEGTKVSMYIPAEAGDVDV</sequence>
<reference evidence="12" key="1">
    <citation type="submission" date="2016-10" db="EMBL/GenBank/DDBJ databases">
        <authorList>
            <person name="Varghese N."/>
            <person name="Submissions S."/>
        </authorList>
    </citation>
    <scope>NUCLEOTIDE SEQUENCE [LARGE SCALE GENOMIC DNA]</scope>
    <source>
        <strain evidence="12">SP</strain>
    </source>
</reference>
<accession>A0A1H3U0K8</accession>
<dbReference type="OrthoDB" id="9776552at2"/>
<dbReference type="EMBL" id="FNPI01000017">
    <property type="protein sequence ID" value="SDZ56046.1"/>
    <property type="molecule type" value="Genomic_DNA"/>
</dbReference>
<dbReference type="CDD" id="cd06225">
    <property type="entry name" value="HAMP"/>
    <property type="match status" value="1"/>
</dbReference>
<evidence type="ECO:0000259" key="10">
    <source>
        <dbReference type="PROSITE" id="PS50885"/>
    </source>
</evidence>
<dbReference type="InterPro" id="IPR003594">
    <property type="entry name" value="HATPase_dom"/>
</dbReference>
<feature type="transmembrane region" description="Helical" evidence="9">
    <location>
        <begin position="20"/>
        <end position="40"/>
    </location>
</feature>
<gene>
    <name evidence="11" type="ORF">SAMN05421736_11744</name>
</gene>
<dbReference type="Gene3D" id="6.10.340.10">
    <property type="match status" value="1"/>
</dbReference>
<evidence type="ECO:0000256" key="9">
    <source>
        <dbReference type="SAM" id="Phobius"/>
    </source>
</evidence>
<evidence type="ECO:0000256" key="1">
    <source>
        <dbReference type="ARBA" id="ARBA00004651"/>
    </source>
</evidence>
<dbReference type="InterPro" id="IPR003660">
    <property type="entry name" value="HAMP_dom"/>
</dbReference>
<evidence type="ECO:0000256" key="4">
    <source>
        <dbReference type="ARBA" id="ARBA00022679"/>
    </source>
</evidence>
<keyword evidence="2" id="KW-1003">Cell membrane</keyword>
<dbReference type="AlphaFoldDB" id="A0A1H3U0K8"/>
<dbReference type="SMART" id="SM00304">
    <property type="entry name" value="HAMP"/>
    <property type="match status" value="1"/>
</dbReference>
<name>A0A1H3U0K8_9BACI</name>
<dbReference type="Pfam" id="PF00672">
    <property type="entry name" value="HAMP"/>
    <property type="match status" value="1"/>
</dbReference>
<dbReference type="InterPro" id="IPR033479">
    <property type="entry name" value="dCache_1"/>
</dbReference>
<dbReference type="InterPro" id="IPR010559">
    <property type="entry name" value="Sig_transdc_His_kin_internal"/>
</dbReference>
<dbReference type="InterPro" id="IPR036890">
    <property type="entry name" value="HATPase_C_sf"/>
</dbReference>
<dbReference type="Pfam" id="PF02743">
    <property type="entry name" value="dCache_1"/>
    <property type="match status" value="1"/>
</dbReference>
<dbReference type="Proteomes" id="UP000198935">
    <property type="component" value="Unassembled WGS sequence"/>
</dbReference>
<protein>
    <submittedName>
        <fullName evidence="11">Two-component system, sensor histidine kinase YesM</fullName>
    </submittedName>
</protein>
<dbReference type="SUPFAM" id="SSF158472">
    <property type="entry name" value="HAMP domain-like"/>
    <property type="match status" value="1"/>
</dbReference>
<keyword evidence="3" id="KW-0597">Phosphoprotein</keyword>
<proteinExistence type="predicted"/>
<evidence type="ECO:0000256" key="3">
    <source>
        <dbReference type="ARBA" id="ARBA00022553"/>
    </source>
</evidence>
<dbReference type="PANTHER" id="PTHR34220">
    <property type="entry name" value="SENSOR HISTIDINE KINASE YPDA"/>
    <property type="match status" value="1"/>
</dbReference>
<dbReference type="SUPFAM" id="SSF55874">
    <property type="entry name" value="ATPase domain of HSP90 chaperone/DNA topoisomerase II/histidine kinase"/>
    <property type="match status" value="1"/>
</dbReference>
<comment type="subcellular location">
    <subcellularLocation>
        <location evidence="1">Cell membrane</location>
        <topology evidence="1">Multi-pass membrane protein</topology>
    </subcellularLocation>
</comment>
<dbReference type="SMART" id="SM00387">
    <property type="entry name" value="HATPase_c"/>
    <property type="match status" value="1"/>
</dbReference>
<dbReference type="PROSITE" id="PS50885">
    <property type="entry name" value="HAMP"/>
    <property type="match status" value="1"/>
</dbReference>
<evidence type="ECO:0000313" key="11">
    <source>
        <dbReference type="EMBL" id="SDZ56046.1"/>
    </source>
</evidence>
<organism evidence="11 12">
    <name type="scientific">Evansella caseinilytica</name>
    <dbReference type="NCBI Taxonomy" id="1503961"/>
    <lineage>
        <taxon>Bacteria</taxon>
        <taxon>Bacillati</taxon>
        <taxon>Bacillota</taxon>
        <taxon>Bacilli</taxon>
        <taxon>Bacillales</taxon>
        <taxon>Bacillaceae</taxon>
        <taxon>Evansella</taxon>
    </lineage>
</organism>
<evidence type="ECO:0000256" key="6">
    <source>
        <dbReference type="ARBA" id="ARBA00022777"/>
    </source>
</evidence>
<dbReference type="Pfam" id="PF06580">
    <property type="entry name" value="His_kinase"/>
    <property type="match status" value="1"/>
</dbReference>
<keyword evidence="6 11" id="KW-0418">Kinase</keyword>
<evidence type="ECO:0000256" key="2">
    <source>
        <dbReference type="ARBA" id="ARBA00022475"/>
    </source>
</evidence>
<dbReference type="Gene3D" id="3.30.450.20">
    <property type="entry name" value="PAS domain"/>
    <property type="match status" value="2"/>
</dbReference>
<feature type="domain" description="HAMP" evidence="10">
    <location>
        <begin position="325"/>
        <end position="377"/>
    </location>
</feature>
<dbReference type="PANTHER" id="PTHR34220:SF7">
    <property type="entry name" value="SENSOR HISTIDINE KINASE YPDA"/>
    <property type="match status" value="1"/>
</dbReference>
<dbReference type="GO" id="GO:0000155">
    <property type="term" value="F:phosphorelay sensor kinase activity"/>
    <property type="evidence" value="ECO:0007669"/>
    <property type="project" value="InterPro"/>
</dbReference>
<keyword evidence="4" id="KW-0808">Transferase</keyword>